<feature type="compositionally biased region" description="Polar residues" evidence="1">
    <location>
        <begin position="40"/>
        <end position="56"/>
    </location>
</feature>
<feature type="region of interest" description="Disordered" evidence="1">
    <location>
        <begin position="25"/>
        <end position="56"/>
    </location>
</feature>
<dbReference type="GO" id="GO:0015833">
    <property type="term" value="P:peptide transport"/>
    <property type="evidence" value="ECO:0007669"/>
    <property type="project" value="TreeGrafter"/>
</dbReference>
<dbReference type="PANTHER" id="PTHR30290">
    <property type="entry name" value="PERIPLASMIC BINDING COMPONENT OF ABC TRANSPORTER"/>
    <property type="match status" value="1"/>
</dbReference>
<sequence length="563" mass="60910">MNRSRRSAALVAAALAGTLAISACSSSGSSGGKVKGAAPKNNSSGINPQPASNVKQGGTLRIANRGITNMNPYETDGSNADADWVRSMTLPNLFNYDAKGNPTPNPYFLQSATSSMKGGKQVVEYKLNPKSKWSDGTPISYKDFVQIWKSDSGKNSKFLVRGTTGYDQIASVTKGANDQDVLVTYDKPQLEWQNLFGELVPANTIDTPDKFNKSWLQKMPATAGPFKIQKWDTAAKAITLVPDPNWWGPKPKLDKIVDTEMEAPAQVNAVLNNELDVAGVSNAEFYKRVAGKKGLQVRVGTPWDVLNLVYGSKGPMADVKVRQAIMMGVNRTDLSKIQSNGMPKQNPLVNNHLYMPQENGYEDTSGQFGKYDPTAAGKLLDAAGWKSAGAGKTRTKGGKPLSLHFVMSAGTSQTGLDICSAVQTMLQQIGIKVTIDKVDDAAFFTNKYVMGGNFDITMFRWTGALWKSGSFDSYRNPQGGNLFQNFGGVGSPQIDTAYRAGINATSKAQGIQDFNTADKQIWEVGNSSPLFQNYAYDAVRTGLANYGAFGLDTPDWTKVGWQK</sequence>
<dbReference type="InterPro" id="IPR000914">
    <property type="entry name" value="SBP_5_dom"/>
</dbReference>
<feature type="domain" description="Solute-binding protein family 5" evidence="3">
    <location>
        <begin position="112"/>
        <end position="468"/>
    </location>
</feature>
<dbReference type="AlphaFoldDB" id="A0A1J7C9C7"/>
<evidence type="ECO:0000256" key="1">
    <source>
        <dbReference type="SAM" id="MobiDB-lite"/>
    </source>
</evidence>
<evidence type="ECO:0000313" key="5">
    <source>
        <dbReference type="Proteomes" id="UP000243342"/>
    </source>
</evidence>
<dbReference type="Gene3D" id="3.40.190.10">
    <property type="entry name" value="Periplasmic binding protein-like II"/>
    <property type="match status" value="1"/>
</dbReference>
<gene>
    <name evidence="4" type="ORF">BIV57_07330</name>
</gene>
<feature type="chain" id="PRO_5038938158" description="Solute-binding protein family 5 domain-containing protein" evidence="2">
    <location>
        <begin position="24"/>
        <end position="563"/>
    </location>
</feature>
<dbReference type="Gene3D" id="3.10.105.10">
    <property type="entry name" value="Dipeptide-binding Protein, Domain 3"/>
    <property type="match status" value="1"/>
</dbReference>
<dbReference type="InterPro" id="IPR030678">
    <property type="entry name" value="Peptide/Ni-bd"/>
</dbReference>
<reference evidence="4 5" key="1">
    <citation type="submission" date="2016-10" db="EMBL/GenBank/DDBJ databases">
        <title>Genome sequence of Streptomyces gilvigriseus MUSC 26.</title>
        <authorList>
            <person name="Lee L.-H."/>
            <person name="Ser H.-L."/>
        </authorList>
    </citation>
    <scope>NUCLEOTIDE SEQUENCE [LARGE SCALE GENOMIC DNA]</scope>
    <source>
        <strain evidence="4 5">MUSC 26</strain>
    </source>
</reference>
<feature type="signal peptide" evidence="2">
    <location>
        <begin position="1"/>
        <end position="23"/>
    </location>
</feature>
<dbReference type="Proteomes" id="UP000243342">
    <property type="component" value="Unassembled WGS sequence"/>
</dbReference>
<dbReference type="CDD" id="cd08501">
    <property type="entry name" value="PBP2_Lpqw"/>
    <property type="match status" value="1"/>
</dbReference>
<dbReference type="RefSeq" id="WP_071655883.1">
    <property type="nucleotide sequence ID" value="NZ_MLCF01000029.1"/>
</dbReference>
<dbReference type="GO" id="GO:0043190">
    <property type="term" value="C:ATP-binding cassette (ABC) transporter complex"/>
    <property type="evidence" value="ECO:0007669"/>
    <property type="project" value="InterPro"/>
</dbReference>
<dbReference type="PROSITE" id="PS51257">
    <property type="entry name" value="PROKAR_LIPOPROTEIN"/>
    <property type="match status" value="1"/>
</dbReference>
<dbReference type="STRING" id="1428644.BIV57_07330"/>
<dbReference type="InterPro" id="IPR039424">
    <property type="entry name" value="SBP_5"/>
</dbReference>
<dbReference type="Gene3D" id="3.90.76.10">
    <property type="entry name" value="Dipeptide-binding Protein, Domain 1"/>
    <property type="match status" value="1"/>
</dbReference>
<dbReference type="Pfam" id="PF00496">
    <property type="entry name" value="SBP_bac_5"/>
    <property type="match status" value="1"/>
</dbReference>
<keyword evidence="2" id="KW-0732">Signal</keyword>
<dbReference type="PANTHER" id="PTHR30290:SF65">
    <property type="entry name" value="MONOACYL PHOSPHATIDYLINOSITOL TETRAMANNOSIDE-BINDING PROTEIN LPQW-RELATED"/>
    <property type="match status" value="1"/>
</dbReference>
<name>A0A1J7C9C7_9ACTN</name>
<proteinExistence type="predicted"/>
<dbReference type="EMBL" id="MLCF01000029">
    <property type="protein sequence ID" value="OIV38124.1"/>
    <property type="molecule type" value="Genomic_DNA"/>
</dbReference>
<dbReference type="GO" id="GO:1904680">
    <property type="term" value="F:peptide transmembrane transporter activity"/>
    <property type="evidence" value="ECO:0007669"/>
    <property type="project" value="TreeGrafter"/>
</dbReference>
<protein>
    <recommendedName>
        <fullName evidence="3">Solute-binding protein family 5 domain-containing protein</fullName>
    </recommendedName>
</protein>
<keyword evidence="5" id="KW-1185">Reference proteome</keyword>
<accession>A0A1J7C9C7</accession>
<dbReference type="PIRSF" id="PIRSF002741">
    <property type="entry name" value="MppA"/>
    <property type="match status" value="1"/>
</dbReference>
<evidence type="ECO:0000256" key="2">
    <source>
        <dbReference type="SAM" id="SignalP"/>
    </source>
</evidence>
<evidence type="ECO:0000259" key="3">
    <source>
        <dbReference type="Pfam" id="PF00496"/>
    </source>
</evidence>
<comment type="caution">
    <text evidence="4">The sequence shown here is derived from an EMBL/GenBank/DDBJ whole genome shotgun (WGS) entry which is preliminary data.</text>
</comment>
<organism evidence="4 5">
    <name type="scientific">Mangrovactinospora gilvigrisea</name>
    <dbReference type="NCBI Taxonomy" id="1428644"/>
    <lineage>
        <taxon>Bacteria</taxon>
        <taxon>Bacillati</taxon>
        <taxon>Actinomycetota</taxon>
        <taxon>Actinomycetes</taxon>
        <taxon>Kitasatosporales</taxon>
        <taxon>Streptomycetaceae</taxon>
        <taxon>Mangrovactinospora</taxon>
    </lineage>
</organism>
<dbReference type="GO" id="GO:0042597">
    <property type="term" value="C:periplasmic space"/>
    <property type="evidence" value="ECO:0007669"/>
    <property type="project" value="UniProtKB-ARBA"/>
</dbReference>
<dbReference type="SUPFAM" id="SSF53850">
    <property type="entry name" value="Periplasmic binding protein-like II"/>
    <property type="match status" value="1"/>
</dbReference>
<evidence type="ECO:0000313" key="4">
    <source>
        <dbReference type="EMBL" id="OIV38124.1"/>
    </source>
</evidence>